<keyword evidence="1" id="KW-0540">Nuclease</keyword>
<dbReference type="RefSeq" id="WP_064393735.1">
    <property type="nucleotide sequence ID" value="NZ_LQIR01000001.1"/>
</dbReference>
<dbReference type="GO" id="GO:0004519">
    <property type="term" value="F:endonuclease activity"/>
    <property type="evidence" value="ECO:0007669"/>
    <property type="project" value="UniProtKB-KW"/>
</dbReference>
<comment type="caution">
    <text evidence="1">The sequence shown here is derived from an EMBL/GenBank/DDBJ whole genome shotgun (WGS) entry which is preliminary data.</text>
</comment>
<dbReference type="Gene3D" id="1.10.340.30">
    <property type="entry name" value="Hypothetical protein, domain 2"/>
    <property type="match status" value="1"/>
</dbReference>
<accession>A0A101AEH6</accession>
<evidence type="ECO:0000313" key="1">
    <source>
        <dbReference type="EMBL" id="KUI20935.1"/>
    </source>
</evidence>
<protein>
    <submittedName>
        <fullName evidence="1">Endonuclease</fullName>
    </submittedName>
</protein>
<dbReference type="InterPro" id="IPR011257">
    <property type="entry name" value="DNA_glycosylase"/>
</dbReference>
<organism evidence="1 2">
    <name type="scientific">Mycobacterium lehmannii</name>
    <dbReference type="NCBI Taxonomy" id="2048550"/>
    <lineage>
        <taxon>Bacteria</taxon>
        <taxon>Bacillati</taxon>
        <taxon>Actinomycetota</taxon>
        <taxon>Actinomycetes</taxon>
        <taxon>Mycobacteriales</taxon>
        <taxon>Mycobacteriaceae</taxon>
        <taxon>Mycobacterium</taxon>
    </lineage>
</organism>
<dbReference type="EMBL" id="LQIR01000001">
    <property type="protein sequence ID" value="KUI20935.1"/>
    <property type="molecule type" value="Genomic_DNA"/>
</dbReference>
<dbReference type="GO" id="GO:0006281">
    <property type="term" value="P:DNA repair"/>
    <property type="evidence" value="ECO:0007669"/>
    <property type="project" value="InterPro"/>
</dbReference>
<name>A0A101AEH6_9MYCO</name>
<keyword evidence="1" id="KW-0378">Hydrolase</keyword>
<dbReference type="SUPFAM" id="SSF48150">
    <property type="entry name" value="DNA-glycosylase"/>
    <property type="match status" value="1"/>
</dbReference>
<reference evidence="1 2" key="1">
    <citation type="submission" date="2016-01" db="EMBL/GenBank/DDBJ databases">
        <authorList>
            <consortium name="TB Trials Study Group"/>
            <person name="Sutton G."/>
            <person name="Brinkac L."/>
            <person name="Sanka R."/>
            <person name="Adams M."/>
            <person name="Lau E.L."/>
            <person name="Macaden R."/>
            <person name="Grewal H.M.S."/>
        </authorList>
    </citation>
    <scope>NUCLEOTIDE SEQUENCE [LARGE SCALE GENOMIC DNA]</scope>
    <source>
        <strain evidence="1 2">IS-1744</strain>
    </source>
</reference>
<sequence>MRRVCPPKSAGTPADVDAAARKKLVKRLLEQAGTTYAEDAGIRLADKPMPLFELLTLCMLSSKPIDASIAVAAARELFRAGLRTPEAVLDADRREMIRAFGRAHYVRYDESSATRLTDIATTVVDEYGGDLRNLGGTQDHDATAVKRSLKGFKGIGDTGADIFLREVQDTWTWIRPYFDTRALSAANALGLPRDRAELAALAPRKCAKLAAALVKVSLNDALRDAVAAQE</sequence>
<dbReference type="AlphaFoldDB" id="A0A101AEH6"/>
<evidence type="ECO:0000313" key="2">
    <source>
        <dbReference type="Proteomes" id="UP000053707"/>
    </source>
</evidence>
<keyword evidence="1" id="KW-0255">Endonuclease</keyword>
<proteinExistence type="predicted"/>
<gene>
    <name evidence="1" type="ORF">AU192_10705</name>
</gene>
<dbReference type="Proteomes" id="UP000053707">
    <property type="component" value="Unassembled WGS sequence"/>
</dbReference>
<keyword evidence="2" id="KW-1185">Reference proteome</keyword>